<feature type="region of interest" description="Disordered" evidence="1">
    <location>
        <begin position="1"/>
        <end position="64"/>
    </location>
</feature>
<reference evidence="2 3" key="1">
    <citation type="submission" date="2011-11" db="EMBL/GenBank/DDBJ databases">
        <authorList>
            <person name="Weinstock G."/>
            <person name="Sodergren E."/>
            <person name="Clifton S."/>
            <person name="Fulton L."/>
            <person name="Fulton B."/>
            <person name="Courtney L."/>
            <person name="Fronick C."/>
            <person name="Harrison M."/>
            <person name="Strong C."/>
            <person name="Farmer C."/>
            <person name="Delahaunty K."/>
            <person name="Markovic C."/>
            <person name="Hall O."/>
            <person name="Minx P."/>
            <person name="Tomlinson C."/>
            <person name="Mitreva M."/>
            <person name="Hou S."/>
            <person name="Chen J."/>
            <person name="Wollam A."/>
            <person name="Pepin K.H."/>
            <person name="Johnson M."/>
            <person name="Bhonagiri V."/>
            <person name="Zhang X."/>
            <person name="Suruliraj S."/>
            <person name="Warren W."/>
            <person name="Chinwalla A."/>
            <person name="Mardis E.R."/>
            <person name="Wilson R.K."/>
        </authorList>
    </citation>
    <scope>NUCLEOTIDE SEQUENCE [LARGE SCALE GENOMIC DNA]</scope>
    <source>
        <strain evidence="2 3">YIT 11816</strain>
    </source>
</reference>
<dbReference type="EMBL" id="AFBQ01000268">
    <property type="protein sequence ID" value="EHY30844.1"/>
    <property type="molecule type" value="Genomic_DNA"/>
</dbReference>
<dbReference type="STRING" id="762967.HMPREF9440_01791"/>
<dbReference type="AlphaFoldDB" id="H3KGB2"/>
<dbReference type="HOGENOM" id="CLU_2866154_0_0_4"/>
<evidence type="ECO:0000313" key="3">
    <source>
        <dbReference type="Proteomes" id="UP000004956"/>
    </source>
</evidence>
<dbReference type="Proteomes" id="UP000004956">
    <property type="component" value="Unassembled WGS sequence"/>
</dbReference>
<proteinExistence type="predicted"/>
<evidence type="ECO:0000256" key="1">
    <source>
        <dbReference type="SAM" id="MobiDB-lite"/>
    </source>
</evidence>
<name>H3KGB2_9BURK</name>
<protein>
    <submittedName>
        <fullName evidence="2">Uncharacterized protein</fullName>
    </submittedName>
</protein>
<comment type="caution">
    <text evidence="2">The sequence shown here is derived from an EMBL/GenBank/DDBJ whole genome shotgun (WGS) entry which is preliminary data.</text>
</comment>
<accession>H3KGB2</accession>
<organism evidence="2 3">
    <name type="scientific">Sutterella parvirubra YIT 11816</name>
    <dbReference type="NCBI Taxonomy" id="762967"/>
    <lineage>
        <taxon>Bacteria</taxon>
        <taxon>Pseudomonadati</taxon>
        <taxon>Pseudomonadota</taxon>
        <taxon>Betaproteobacteria</taxon>
        <taxon>Burkholderiales</taxon>
        <taxon>Sutterellaceae</taxon>
        <taxon>Sutterella</taxon>
    </lineage>
</organism>
<evidence type="ECO:0000313" key="2">
    <source>
        <dbReference type="EMBL" id="EHY30844.1"/>
    </source>
</evidence>
<keyword evidence="3" id="KW-1185">Reference proteome</keyword>
<sequence length="64" mass="6718">MRGTSGVHPGFTSKTAFEIPSFPPAASRRGKSAPGPEGNPAAHSVRRNRPGSLLTTHPERPRSG</sequence>
<gene>
    <name evidence="2" type="ORF">HMPREF9440_01791</name>
</gene>